<evidence type="ECO:0000313" key="5">
    <source>
        <dbReference type="Proteomes" id="UP001589700"/>
    </source>
</evidence>
<dbReference type="PROSITE" id="PS51257">
    <property type="entry name" value="PROKAR_LIPOPROTEIN"/>
    <property type="match status" value="1"/>
</dbReference>
<name>A0ABV5JMU5_9ACTN</name>
<gene>
    <name evidence="4" type="ORF">ACFFVD_00505</name>
</gene>
<feature type="region of interest" description="Disordered" evidence="1">
    <location>
        <begin position="27"/>
        <end position="84"/>
    </location>
</feature>
<keyword evidence="2" id="KW-0732">Signal</keyword>
<feature type="compositionally biased region" description="Polar residues" evidence="1">
    <location>
        <begin position="65"/>
        <end position="83"/>
    </location>
</feature>
<feature type="chain" id="PRO_5047105509" description="AMIN-like domain-containing protein" evidence="2">
    <location>
        <begin position="24"/>
        <end position="214"/>
    </location>
</feature>
<feature type="signal peptide" evidence="2">
    <location>
        <begin position="1"/>
        <end position="23"/>
    </location>
</feature>
<evidence type="ECO:0000256" key="2">
    <source>
        <dbReference type="SAM" id="SignalP"/>
    </source>
</evidence>
<keyword evidence="5" id="KW-1185">Reference proteome</keyword>
<accession>A0ABV5JMU5</accession>
<feature type="compositionally biased region" description="Polar residues" evidence="1">
    <location>
        <begin position="28"/>
        <end position="44"/>
    </location>
</feature>
<dbReference type="RefSeq" id="WP_182633309.1">
    <property type="nucleotide sequence ID" value="NZ_JAALDM010000265.1"/>
</dbReference>
<evidence type="ECO:0000313" key="4">
    <source>
        <dbReference type="EMBL" id="MFB9258280.1"/>
    </source>
</evidence>
<evidence type="ECO:0000256" key="1">
    <source>
        <dbReference type="SAM" id="MobiDB-lite"/>
    </source>
</evidence>
<reference evidence="4 5" key="1">
    <citation type="submission" date="2024-09" db="EMBL/GenBank/DDBJ databases">
        <authorList>
            <person name="Sun Q."/>
            <person name="Mori K."/>
        </authorList>
    </citation>
    <scope>NUCLEOTIDE SEQUENCE [LARGE SCALE GENOMIC DNA]</scope>
    <source>
        <strain evidence="4 5">CCM 7659</strain>
    </source>
</reference>
<protein>
    <recommendedName>
        <fullName evidence="3">AMIN-like domain-containing protein</fullName>
    </recommendedName>
</protein>
<organism evidence="4 5">
    <name type="scientific">Dietzia aerolata</name>
    <dbReference type="NCBI Taxonomy" id="595984"/>
    <lineage>
        <taxon>Bacteria</taxon>
        <taxon>Bacillati</taxon>
        <taxon>Actinomycetota</taxon>
        <taxon>Actinomycetes</taxon>
        <taxon>Mycobacteriales</taxon>
        <taxon>Dietziaceae</taxon>
        <taxon>Dietzia</taxon>
    </lineage>
</organism>
<dbReference type="EMBL" id="JBHMDY010000001">
    <property type="protein sequence ID" value="MFB9258280.1"/>
    <property type="molecule type" value="Genomic_DNA"/>
</dbReference>
<evidence type="ECO:0000259" key="3">
    <source>
        <dbReference type="Pfam" id="PF24837"/>
    </source>
</evidence>
<dbReference type="InterPro" id="IPR056303">
    <property type="entry name" value="AMIN-like"/>
</dbReference>
<dbReference type="Proteomes" id="UP001589700">
    <property type="component" value="Unassembled WGS sequence"/>
</dbReference>
<comment type="caution">
    <text evidence="4">The sequence shown here is derived from an EMBL/GenBank/DDBJ whole genome shotgun (WGS) entry which is preliminary data.</text>
</comment>
<proteinExistence type="predicted"/>
<feature type="domain" description="AMIN-like" evidence="3">
    <location>
        <begin position="88"/>
        <end position="213"/>
    </location>
</feature>
<dbReference type="Pfam" id="PF24837">
    <property type="entry name" value="AMIN-like"/>
    <property type="match status" value="1"/>
</dbReference>
<sequence length="214" mass="22061">MRIRHRRLAAAAALTAAASLALVGCGADSSTDAPATEQTTTAGSSPAARADALSPDETAAADPSNGPTDSAPKNSESDQSTPERAQLVVSEIRMGDYQGKDRVVFELEGTGTPGYSVDYVDAPAQQGSGFPVEVSGDSFLQVMIRDQVLPTETDLEEVPVGVMTGDAAAGVTGVAFAGQFEGQAQAVIGLDGTDRSFSAFLLQNPTRLVVDIER</sequence>